<dbReference type="PRINTS" id="PR00813">
    <property type="entry name" value="BCTERIALGSPG"/>
</dbReference>
<dbReference type="InterPro" id="IPR012902">
    <property type="entry name" value="N_methyl_site"/>
</dbReference>
<evidence type="ECO:0000313" key="7">
    <source>
        <dbReference type="EMBL" id="QDU90386.1"/>
    </source>
</evidence>
<evidence type="ECO:0000256" key="5">
    <source>
        <dbReference type="ARBA" id="ARBA00023136"/>
    </source>
</evidence>
<dbReference type="AlphaFoldDB" id="A0A518DFY8"/>
<gene>
    <name evidence="7" type="primary">epsG</name>
    <name evidence="7" type="ORF">Pla175_37900</name>
</gene>
<dbReference type="InterPro" id="IPR045584">
    <property type="entry name" value="Pilin-like"/>
</dbReference>
<evidence type="ECO:0000256" key="4">
    <source>
        <dbReference type="ARBA" id="ARBA00022989"/>
    </source>
</evidence>
<feature type="transmembrane region" description="Helical" evidence="6">
    <location>
        <begin position="12"/>
        <end position="34"/>
    </location>
</feature>
<proteinExistence type="predicted"/>
<sequence>MKSQTKRSAFTLVELVIVVLILGILAAVAAPKMFNTAGEARTNATRHSLVIVRDAIQLYRAQNSALPGDLGTEADLKADLVSMLNGPFPSASVGNTGATVRITTAGTPLSATGAQSWAYDNVSGEFIVNHAVGATW</sequence>
<dbReference type="Pfam" id="PF07963">
    <property type="entry name" value="N_methyl"/>
    <property type="match status" value="1"/>
</dbReference>
<dbReference type="PANTHER" id="PTHR30093">
    <property type="entry name" value="GENERAL SECRETION PATHWAY PROTEIN G"/>
    <property type="match status" value="1"/>
</dbReference>
<dbReference type="NCBIfam" id="TIGR02532">
    <property type="entry name" value="IV_pilin_GFxxxE"/>
    <property type="match status" value="1"/>
</dbReference>
<evidence type="ECO:0000256" key="1">
    <source>
        <dbReference type="ARBA" id="ARBA00004167"/>
    </source>
</evidence>
<dbReference type="Gene3D" id="3.30.700.10">
    <property type="entry name" value="Glycoprotein, Type 4 Pilin"/>
    <property type="match status" value="1"/>
</dbReference>
<organism evidence="7 8">
    <name type="scientific">Pirellulimonas nuda</name>
    <dbReference type="NCBI Taxonomy" id="2528009"/>
    <lineage>
        <taxon>Bacteria</taxon>
        <taxon>Pseudomonadati</taxon>
        <taxon>Planctomycetota</taxon>
        <taxon>Planctomycetia</taxon>
        <taxon>Pirellulales</taxon>
        <taxon>Lacipirellulaceae</taxon>
        <taxon>Pirellulimonas</taxon>
    </lineage>
</organism>
<name>A0A518DFY8_9BACT</name>
<evidence type="ECO:0000256" key="2">
    <source>
        <dbReference type="ARBA" id="ARBA00022481"/>
    </source>
</evidence>
<comment type="subcellular location">
    <subcellularLocation>
        <location evidence="1">Membrane</location>
        <topology evidence="1">Single-pass membrane protein</topology>
    </subcellularLocation>
</comment>
<dbReference type="KEGG" id="pnd:Pla175_37900"/>
<keyword evidence="3 6" id="KW-0812">Transmembrane</keyword>
<dbReference type="Proteomes" id="UP000317429">
    <property type="component" value="Chromosome"/>
</dbReference>
<dbReference type="PANTHER" id="PTHR30093:SF44">
    <property type="entry name" value="TYPE II SECRETION SYSTEM CORE PROTEIN G"/>
    <property type="match status" value="1"/>
</dbReference>
<evidence type="ECO:0000256" key="3">
    <source>
        <dbReference type="ARBA" id="ARBA00022692"/>
    </source>
</evidence>
<dbReference type="OrthoDB" id="214451at2"/>
<keyword evidence="4 6" id="KW-1133">Transmembrane helix</keyword>
<dbReference type="SUPFAM" id="SSF54523">
    <property type="entry name" value="Pili subunits"/>
    <property type="match status" value="1"/>
</dbReference>
<dbReference type="InterPro" id="IPR000983">
    <property type="entry name" value="Bac_GSPG_pilin"/>
</dbReference>
<dbReference type="GO" id="GO:0015628">
    <property type="term" value="P:protein secretion by the type II secretion system"/>
    <property type="evidence" value="ECO:0007669"/>
    <property type="project" value="InterPro"/>
</dbReference>
<keyword evidence="5 6" id="KW-0472">Membrane</keyword>
<dbReference type="EMBL" id="CP036291">
    <property type="protein sequence ID" value="QDU90386.1"/>
    <property type="molecule type" value="Genomic_DNA"/>
</dbReference>
<keyword evidence="8" id="KW-1185">Reference proteome</keyword>
<protein>
    <submittedName>
        <fullName evidence="7">Type II secretion system protein G</fullName>
    </submittedName>
</protein>
<accession>A0A518DFY8</accession>
<reference evidence="7 8" key="1">
    <citation type="submission" date="2019-02" db="EMBL/GenBank/DDBJ databases">
        <title>Deep-cultivation of Planctomycetes and their phenomic and genomic characterization uncovers novel biology.</title>
        <authorList>
            <person name="Wiegand S."/>
            <person name="Jogler M."/>
            <person name="Boedeker C."/>
            <person name="Pinto D."/>
            <person name="Vollmers J."/>
            <person name="Rivas-Marin E."/>
            <person name="Kohn T."/>
            <person name="Peeters S.H."/>
            <person name="Heuer A."/>
            <person name="Rast P."/>
            <person name="Oberbeckmann S."/>
            <person name="Bunk B."/>
            <person name="Jeske O."/>
            <person name="Meyerdierks A."/>
            <person name="Storesund J.E."/>
            <person name="Kallscheuer N."/>
            <person name="Luecker S."/>
            <person name="Lage O.M."/>
            <person name="Pohl T."/>
            <person name="Merkel B.J."/>
            <person name="Hornburger P."/>
            <person name="Mueller R.-W."/>
            <person name="Bruemmer F."/>
            <person name="Labrenz M."/>
            <person name="Spormann A.M."/>
            <person name="Op den Camp H."/>
            <person name="Overmann J."/>
            <person name="Amann R."/>
            <person name="Jetten M.S.M."/>
            <person name="Mascher T."/>
            <person name="Medema M.H."/>
            <person name="Devos D.P."/>
            <person name="Kaster A.-K."/>
            <person name="Ovreas L."/>
            <person name="Rohde M."/>
            <person name="Galperin M.Y."/>
            <person name="Jogler C."/>
        </authorList>
    </citation>
    <scope>NUCLEOTIDE SEQUENCE [LARGE SCALE GENOMIC DNA]</scope>
    <source>
        <strain evidence="7 8">Pla175</strain>
    </source>
</reference>
<dbReference type="RefSeq" id="WP_145288771.1">
    <property type="nucleotide sequence ID" value="NZ_CP036291.1"/>
</dbReference>
<evidence type="ECO:0000256" key="6">
    <source>
        <dbReference type="SAM" id="Phobius"/>
    </source>
</evidence>
<dbReference type="GO" id="GO:0015627">
    <property type="term" value="C:type II protein secretion system complex"/>
    <property type="evidence" value="ECO:0007669"/>
    <property type="project" value="InterPro"/>
</dbReference>
<evidence type="ECO:0000313" key="8">
    <source>
        <dbReference type="Proteomes" id="UP000317429"/>
    </source>
</evidence>
<dbReference type="GO" id="GO:0016020">
    <property type="term" value="C:membrane"/>
    <property type="evidence" value="ECO:0007669"/>
    <property type="project" value="UniProtKB-SubCell"/>
</dbReference>
<keyword evidence="2" id="KW-0488">Methylation</keyword>